<dbReference type="OMA" id="QLAPKNE"/>
<reference evidence="4 5" key="1">
    <citation type="journal article" date="2014" name="Nat. Commun.">
        <title>Klebsormidium flaccidum genome reveals primary factors for plant terrestrial adaptation.</title>
        <authorList>
            <person name="Hori K."/>
            <person name="Maruyama F."/>
            <person name="Fujisawa T."/>
            <person name="Togashi T."/>
            <person name="Yamamoto N."/>
            <person name="Seo M."/>
            <person name="Sato S."/>
            <person name="Yamada T."/>
            <person name="Mori H."/>
            <person name="Tajima N."/>
            <person name="Moriyama T."/>
            <person name="Ikeuchi M."/>
            <person name="Watanabe M."/>
            <person name="Wada H."/>
            <person name="Kobayashi K."/>
            <person name="Saito M."/>
            <person name="Masuda T."/>
            <person name="Sasaki-Sekimoto Y."/>
            <person name="Mashiguchi K."/>
            <person name="Awai K."/>
            <person name="Shimojima M."/>
            <person name="Masuda S."/>
            <person name="Iwai M."/>
            <person name="Nobusawa T."/>
            <person name="Narise T."/>
            <person name="Kondo S."/>
            <person name="Saito H."/>
            <person name="Sato R."/>
            <person name="Murakawa M."/>
            <person name="Ihara Y."/>
            <person name="Oshima-Yamada Y."/>
            <person name="Ohtaka K."/>
            <person name="Satoh M."/>
            <person name="Sonobe K."/>
            <person name="Ishii M."/>
            <person name="Ohtani R."/>
            <person name="Kanamori-Sato M."/>
            <person name="Honoki R."/>
            <person name="Miyazaki D."/>
            <person name="Mochizuki H."/>
            <person name="Umetsu J."/>
            <person name="Higashi K."/>
            <person name="Shibata D."/>
            <person name="Kamiya Y."/>
            <person name="Sato N."/>
            <person name="Nakamura Y."/>
            <person name="Tabata S."/>
            <person name="Ida S."/>
            <person name="Kurokawa K."/>
            <person name="Ohta H."/>
        </authorList>
    </citation>
    <scope>NUCLEOTIDE SEQUENCE [LARGE SCALE GENOMIC DNA]</scope>
    <source>
        <strain evidence="4 5">NIES-2285</strain>
    </source>
</reference>
<dbReference type="GO" id="GO:0009536">
    <property type="term" value="C:plastid"/>
    <property type="evidence" value="ECO:0007669"/>
    <property type="project" value="UniProtKB-SubCell"/>
</dbReference>
<dbReference type="OrthoDB" id="566264at2759"/>
<evidence type="ECO:0000313" key="5">
    <source>
        <dbReference type="Proteomes" id="UP000054558"/>
    </source>
</evidence>
<proteinExistence type="predicted"/>
<dbReference type="Proteomes" id="UP000054558">
    <property type="component" value="Unassembled WGS sequence"/>
</dbReference>
<dbReference type="AlphaFoldDB" id="A0A0U9HIN3"/>
<keyword evidence="5" id="KW-1185">Reference proteome</keyword>
<dbReference type="EMBL" id="DF237017">
    <property type="protein sequence ID" value="GAQ81010.1"/>
    <property type="molecule type" value="Genomic_DNA"/>
</dbReference>
<evidence type="ECO:0000259" key="3">
    <source>
        <dbReference type="Pfam" id="PF04755"/>
    </source>
</evidence>
<name>A0A0U9HIN3_KLENI</name>
<evidence type="ECO:0000313" key="4">
    <source>
        <dbReference type="EMBL" id="GAQ81010.1"/>
    </source>
</evidence>
<keyword evidence="2" id="KW-0934">Plastid</keyword>
<sequence>MASTMHIVAARLPASTNCPHCTTQGQLQEPQSTLIGTSFLPGFPRWSPTATSRNWINKQRRGAATAKAEAGEHVSRRRALQTALLTSVSALVPALTEAQPSTAASDDPRQQLLDAIAAKKGVQEAIDRIAEINPTPKPNKSDKVDGKWKLLWSSDVAEVSKVTRFLPIGAESFQLIGPGGGIGKGRAQNIVSIGGGAVQLKLTSACVPDEKNDKDFVVGPPFKLELFLGSKALPISEVKDTNSERTPILGNELNYFEQVYLEDSGKPGDLRVSRVLIGDDRVVGSIFVHERV</sequence>
<protein>
    <recommendedName>
        <fullName evidence="3">Plastid lipid-associated protein/fibrillin conserved domain-containing protein</fullName>
    </recommendedName>
</protein>
<comment type="subcellular location">
    <subcellularLocation>
        <location evidence="1">Plastid</location>
    </subcellularLocation>
</comment>
<dbReference type="Pfam" id="PF04755">
    <property type="entry name" value="PAP_fibrillin"/>
    <property type="match status" value="1"/>
</dbReference>
<evidence type="ECO:0000256" key="2">
    <source>
        <dbReference type="ARBA" id="ARBA00022640"/>
    </source>
</evidence>
<organism evidence="4 5">
    <name type="scientific">Klebsormidium nitens</name>
    <name type="common">Green alga</name>
    <name type="synonym">Ulothrix nitens</name>
    <dbReference type="NCBI Taxonomy" id="105231"/>
    <lineage>
        <taxon>Eukaryota</taxon>
        <taxon>Viridiplantae</taxon>
        <taxon>Streptophyta</taxon>
        <taxon>Klebsormidiophyceae</taxon>
        <taxon>Klebsormidiales</taxon>
        <taxon>Klebsormidiaceae</taxon>
        <taxon>Klebsormidium</taxon>
    </lineage>
</organism>
<feature type="domain" description="Plastid lipid-associated protein/fibrillin conserved" evidence="3">
    <location>
        <begin position="119"/>
        <end position="278"/>
    </location>
</feature>
<accession>A0A0U9HIN3</accession>
<evidence type="ECO:0000256" key="1">
    <source>
        <dbReference type="ARBA" id="ARBA00004474"/>
    </source>
</evidence>
<dbReference type="InterPro" id="IPR006843">
    <property type="entry name" value="PAP/fibrillin_dom"/>
</dbReference>
<gene>
    <name evidence="4" type="ORF">KFL_000680270</name>
</gene>